<dbReference type="EMBL" id="BAABME010022194">
    <property type="protein sequence ID" value="GAA0165228.1"/>
    <property type="molecule type" value="Genomic_DNA"/>
</dbReference>
<dbReference type="AlphaFoldDB" id="A0AAV3QRH6"/>
<keyword evidence="2" id="KW-1185">Reference proteome</keyword>
<name>A0AAV3QRH6_LITER</name>
<sequence length="137" mass="14641">MEVLHRRGSSNDGGGLCGGGRDMGRHLIGGGSGMRKAIRCCMEVGFLGESVRRLGLRLGRVGLRLGIGGAGRVPIGGGSPSIEGEKSGMRRGRRLKNSFRVFRGGNLRGFRRRNRGSETSLHGDDRSLVGERLRAVV</sequence>
<evidence type="ECO:0000313" key="1">
    <source>
        <dbReference type="EMBL" id="GAA0165228.1"/>
    </source>
</evidence>
<gene>
    <name evidence="1" type="ORF">LIER_39937</name>
</gene>
<protein>
    <submittedName>
        <fullName evidence="1">Uncharacterized protein</fullName>
    </submittedName>
</protein>
<accession>A0AAV3QRH6</accession>
<evidence type="ECO:0000313" key="2">
    <source>
        <dbReference type="Proteomes" id="UP001454036"/>
    </source>
</evidence>
<reference evidence="1 2" key="1">
    <citation type="submission" date="2024-01" db="EMBL/GenBank/DDBJ databases">
        <title>The complete chloroplast genome sequence of Lithospermum erythrorhizon: insights into the phylogenetic relationship among Boraginaceae species and the maternal lineages of purple gromwells.</title>
        <authorList>
            <person name="Okada T."/>
            <person name="Watanabe K."/>
        </authorList>
    </citation>
    <scope>NUCLEOTIDE SEQUENCE [LARGE SCALE GENOMIC DNA]</scope>
</reference>
<comment type="caution">
    <text evidence="1">The sequence shown here is derived from an EMBL/GenBank/DDBJ whole genome shotgun (WGS) entry which is preliminary data.</text>
</comment>
<organism evidence="1 2">
    <name type="scientific">Lithospermum erythrorhizon</name>
    <name type="common">Purple gromwell</name>
    <name type="synonym">Lithospermum officinale var. erythrorhizon</name>
    <dbReference type="NCBI Taxonomy" id="34254"/>
    <lineage>
        <taxon>Eukaryota</taxon>
        <taxon>Viridiplantae</taxon>
        <taxon>Streptophyta</taxon>
        <taxon>Embryophyta</taxon>
        <taxon>Tracheophyta</taxon>
        <taxon>Spermatophyta</taxon>
        <taxon>Magnoliopsida</taxon>
        <taxon>eudicotyledons</taxon>
        <taxon>Gunneridae</taxon>
        <taxon>Pentapetalae</taxon>
        <taxon>asterids</taxon>
        <taxon>lamiids</taxon>
        <taxon>Boraginales</taxon>
        <taxon>Boraginaceae</taxon>
        <taxon>Boraginoideae</taxon>
        <taxon>Lithospermeae</taxon>
        <taxon>Lithospermum</taxon>
    </lineage>
</organism>
<dbReference type="Proteomes" id="UP001454036">
    <property type="component" value="Unassembled WGS sequence"/>
</dbReference>
<proteinExistence type="predicted"/>